<keyword evidence="3" id="KW-0378">Hydrolase</keyword>
<dbReference type="SUPFAM" id="SSF52980">
    <property type="entry name" value="Restriction endonuclease-like"/>
    <property type="match status" value="1"/>
</dbReference>
<evidence type="ECO:0000259" key="2">
    <source>
        <dbReference type="Pfam" id="PF04471"/>
    </source>
</evidence>
<keyword evidence="1" id="KW-1133">Transmembrane helix</keyword>
<dbReference type="EMBL" id="SMLK01000001">
    <property type="protein sequence ID" value="TFZ07640.1"/>
    <property type="molecule type" value="Genomic_DNA"/>
</dbReference>
<keyword evidence="3" id="KW-0540">Nuclease</keyword>
<gene>
    <name evidence="3" type="ORF">EZ216_00280</name>
</gene>
<protein>
    <submittedName>
        <fullName evidence="3">Restriction endonuclease</fullName>
    </submittedName>
</protein>
<dbReference type="GO" id="GO:0009307">
    <property type="term" value="P:DNA restriction-modification system"/>
    <property type="evidence" value="ECO:0007669"/>
    <property type="project" value="InterPro"/>
</dbReference>
<feature type="domain" description="Restriction endonuclease type IV Mrr" evidence="2">
    <location>
        <begin position="80"/>
        <end position="185"/>
    </location>
</feature>
<name>A0A4Z0CBA1_9BURK</name>
<dbReference type="InterPro" id="IPR007560">
    <property type="entry name" value="Restrct_endonuc_IV_Mrr"/>
</dbReference>
<dbReference type="OrthoDB" id="8776507at2"/>
<keyword evidence="3" id="KW-0255">Endonuclease</keyword>
<dbReference type="InterPro" id="IPR011335">
    <property type="entry name" value="Restrct_endonuc-II-like"/>
</dbReference>
<feature type="transmembrane region" description="Helical" evidence="1">
    <location>
        <begin position="43"/>
        <end position="61"/>
    </location>
</feature>
<keyword evidence="1" id="KW-0472">Membrane</keyword>
<dbReference type="Pfam" id="PF04471">
    <property type="entry name" value="Mrr_cat"/>
    <property type="match status" value="1"/>
</dbReference>
<dbReference type="GO" id="GO:0004519">
    <property type="term" value="F:endonuclease activity"/>
    <property type="evidence" value="ECO:0007669"/>
    <property type="project" value="UniProtKB-KW"/>
</dbReference>
<sequence length="187" mass="20261">MKFRMAENSVFAVLLRSQWWISFVVAAGVVVVTQSLVPVEYRNLASMGAFPFVVIGCIAFARQWREPGEKESETLLAQARAMAWPAFEAALRRGFEREGRQVRPATGGADLLLEGKGGPTLVSARRWKAARHGEEAVQALAKAMRAQDVGRGAYVALGELTPQAAKLAREEGIEVLGGAALVKLLRA</sequence>
<keyword evidence="1" id="KW-0812">Transmembrane</keyword>
<reference evidence="3 4" key="1">
    <citation type="submission" date="2019-03" db="EMBL/GenBank/DDBJ databases">
        <title>Ramlibacter sp. 18x22-1, whole genome shotgun sequence.</title>
        <authorList>
            <person name="Zhang X."/>
            <person name="Feng G."/>
            <person name="Zhu H."/>
        </authorList>
    </citation>
    <scope>NUCLEOTIDE SEQUENCE [LARGE SCALE GENOMIC DNA]</scope>
    <source>
        <strain evidence="3 4">18x22-1</strain>
    </source>
</reference>
<evidence type="ECO:0000313" key="3">
    <source>
        <dbReference type="EMBL" id="TFZ07640.1"/>
    </source>
</evidence>
<dbReference type="RefSeq" id="WP_135247577.1">
    <property type="nucleotide sequence ID" value="NZ_SMLK01000001.1"/>
</dbReference>
<dbReference type="Proteomes" id="UP000297839">
    <property type="component" value="Unassembled WGS sequence"/>
</dbReference>
<keyword evidence="4" id="KW-1185">Reference proteome</keyword>
<evidence type="ECO:0000256" key="1">
    <source>
        <dbReference type="SAM" id="Phobius"/>
    </source>
</evidence>
<organism evidence="3 4">
    <name type="scientific">Ramlibacter humi</name>
    <dbReference type="NCBI Taxonomy" id="2530451"/>
    <lineage>
        <taxon>Bacteria</taxon>
        <taxon>Pseudomonadati</taxon>
        <taxon>Pseudomonadota</taxon>
        <taxon>Betaproteobacteria</taxon>
        <taxon>Burkholderiales</taxon>
        <taxon>Comamonadaceae</taxon>
        <taxon>Ramlibacter</taxon>
    </lineage>
</organism>
<proteinExistence type="predicted"/>
<comment type="caution">
    <text evidence="3">The sequence shown here is derived from an EMBL/GenBank/DDBJ whole genome shotgun (WGS) entry which is preliminary data.</text>
</comment>
<feature type="transmembrane region" description="Helical" evidence="1">
    <location>
        <begin position="20"/>
        <end position="37"/>
    </location>
</feature>
<evidence type="ECO:0000313" key="4">
    <source>
        <dbReference type="Proteomes" id="UP000297839"/>
    </source>
</evidence>
<dbReference type="GO" id="GO:0003677">
    <property type="term" value="F:DNA binding"/>
    <property type="evidence" value="ECO:0007669"/>
    <property type="project" value="InterPro"/>
</dbReference>
<accession>A0A4Z0CBA1</accession>
<dbReference type="AlphaFoldDB" id="A0A4Z0CBA1"/>